<keyword evidence="2" id="KW-1185">Reference proteome</keyword>
<dbReference type="InterPro" id="IPR027417">
    <property type="entry name" value="P-loop_NTPase"/>
</dbReference>
<reference evidence="2" key="1">
    <citation type="journal article" date="2012" name="MBio">
        <title>Comparative genome analysis of Trichophyton rubrum and related dermatophytes reveals candidate genes involved in infection.</title>
        <authorList>
            <person name="Martinez D.A."/>
            <person name="Oliver B.G."/>
            <person name="Graeser Y."/>
            <person name="Goldberg J.M."/>
            <person name="Li W."/>
            <person name="Martinez-Rossi N.M."/>
            <person name="Monod M."/>
            <person name="Shelest E."/>
            <person name="Barton R.C."/>
            <person name="Birch E."/>
            <person name="Brakhage A.A."/>
            <person name="Chen Z."/>
            <person name="Gurr S.J."/>
            <person name="Heiman D."/>
            <person name="Heitman J."/>
            <person name="Kosti I."/>
            <person name="Rossi A."/>
            <person name="Saif S."/>
            <person name="Samalova M."/>
            <person name="Saunders C.W."/>
            <person name="Shea T."/>
            <person name="Summerbell R.C."/>
            <person name="Xu J."/>
            <person name="Young S."/>
            <person name="Zeng Q."/>
            <person name="Birren B.W."/>
            <person name="Cuomo C.A."/>
            <person name="White T.C."/>
        </authorList>
    </citation>
    <scope>NUCLEOTIDE SEQUENCE [LARGE SCALE GENOMIC DNA]</scope>
    <source>
        <strain evidence="2">ATCC MYA-4605 / CBS 113480</strain>
    </source>
</reference>
<name>C5FYI5_ARTOC</name>
<evidence type="ECO:0000313" key="1">
    <source>
        <dbReference type="EMBL" id="EEQ34583.1"/>
    </source>
</evidence>
<dbReference type="Gene3D" id="3.40.50.300">
    <property type="entry name" value="P-loop containing nucleotide triphosphate hydrolases"/>
    <property type="match status" value="1"/>
</dbReference>
<dbReference type="GeneID" id="9225808"/>
<dbReference type="PANTHER" id="PTHR36978:SF4">
    <property type="entry name" value="P-LOOP CONTAINING NUCLEOSIDE TRIPHOSPHATE HYDROLASE PROTEIN"/>
    <property type="match status" value="1"/>
</dbReference>
<dbReference type="SUPFAM" id="SSF52540">
    <property type="entry name" value="P-loop containing nucleoside triphosphate hydrolases"/>
    <property type="match status" value="1"/>
</dbReference>
<dbReference type="Proteomes" id="UP000002035">
    <property type="component" value="Unassembled WGS sequence"/>
</dbReference>
<sequence>MAPHKPRLIDKEISQGELGEKRVSVLCLGMCRTGTSSLLAALTALDYTPVHMSSIIEDSRQKRLWIEAIENTFINKDTGRPYGRAEFDVLLRGYDVTLDVPCAIFGEQLMAAYPEAKVILTTRPAGKWITSMQKTVWQFITWPSFRILRYLEPEFIGTFHRLLELIFLVHNGNHYGGEEAEQAYLAHNDRIRELAGPGRLLELSPPFDIKKLSSFLGKPCTLSDFPHVNDTNECIESLYRRRNQSLALVMKRLGKIVLICLPLAFPLVYNYATKQG</sequence>
<dbReference type="RefSeq" id="XP_002843619.1">
    <property type="nucleotide sequence ID" value="XM_002843573.1"/>
</dbReference>
<dbReference type="OMA" id="TEAMNCN"/>
<accession>C5FYI5</accession>
<dbReference type="OrthoDB" id="408152at2759"/>
<evidence type="ECO:0000313" key="2">
    <source>
        <dbReference type="Proteomes" id="UP000002035"/>
    </source>
</evidence>
<dbReference type="eggNOG" id="ENOG502S41B">
    <property type="taxonomic scope" value="Eukaryota"/>
</dbReference>
<dbReference type="EMBL" id="DS995707">
    <property type="protein sequence ID" value="EEQ34583.1"/>
    <property type="molecule type" value="Genomic_DNA"/>
</dbReference>
<proteinExistence type="predicted"/>
<dbReference type="PANTHER" id="PTHR36978">
    <property type="entry name" value="P-LOOP CONTAINING NUCLEOTIDE TRIPHOSPHATE HYDROLASE"/>
    <property type="match status" value="1"/>
</dbReference>
<evidence type="ECO:0008006" key="3">
    <source>
        <dbReference type="Google" id="ProtNLM"/>
    </source>
</evidence>
<dbReference type="AlphaFoldDB" id="C5FYI5"/>
<dbReference type="HOGENOM" id="CLU_061199_3_0_1"/>
<dbReference type="InterPro" id="IPR040632">
    <property type="entry name" value="Sulfotransfer_4"/>
</dbReference>
<organism evidence="1 2">
    <name type="scientific">Arthroderma otae (strain ATCC MYA-4605 / CBS 113480)</name>
    <name type="common">Microsporum canis</name>
    <dbReference type="NCBI Taxonomy" id="554155"/>
    <lineage>
        <taxon>Eukaryota</taxon>
        <taxon>Fungi</taxon>
        <taxon>Dikarya</taxon>
        <taxon>Ascomycota</taxon>
        <taxon>Pezizomycotina</taxon>
        <taxon>Eurotiomycetes</taxon>
        <taxon>Eurotiomycetidae</taxon>
        <taxon>Onygenales</taxon>
        <taxon>Arthrodermataceae</taxon>
        <taxon>Microsporum</taxon>
    </lineage>
</organism>
<dbReference type="VEuPathDB" id="FungiDB:MCYG_07402"/>
<gene>
    <name evidence="1" type="ORF">MCYG_07402</name>
</gene>
<protein>
    <recommendedName>
        <fullName evidence="3">NAD dependent epimerase/dehydratase</fullName>
    </recommendedName>
</protein>
<dbReference type="Pfam" id="PF17784">
    <property type="entry name" value="Sulfotransfer_4"/>
    <property type="match status" value="1"/>
</dbReference>